<dbReference type="PANTHER" id="PTHR43464:SF19">
    <property type="entry name" value="UBIQUINONE BIOSYNTHESIS O-METHYLTRANSFERASE, MITOCHONDRIAL"/>
    <property type="match status" value="1"/>
</dbReference>
<protein>
    <submittedName>
        <fullName evidence="5">Class I SAM-dependent methyltransferase</fullName>
    </submittedName>
</protein>
<dbReference type="InterPro" id="IPR029063">
    <property type="entry name" value="SAM-dependent_MTases_sf"/>
</dbReference>
<evidence type="ECO:0000259" key="4">
    <source>
        <dbReference type="Pfam" id="PF08241"/>
    </source>
</evidence>
<dbReference type="Pfam" id="PF08241">
    <property type="entry name" value="Methyltransf_11"/>
    <property type="match status" value="1"/>
</dbReference>
<comment type="caution">
    <text evidence="5">The sequence shown here is derived from an EMBL/GenBank/DDBJ whole genome shotgun (WGS) entry which is preliminary data.</text>
</comment>
<dbReference type="InParanoid" id="A0A540VKA6"/>
<dbReference type="PANTHER" id="PTHR43464">
    <property type="entry name" value="METHYLTRANSFERASE"/>
    <property type="match status" value="1"/>
</dbReference>
<gene>
    <name evidence="5" type="ORF">FKZ61_04040</name>
</gene>
<evidence type="ECO:0000256" key="3">
    <source>
        <dbReference type="ARBA" id="ARBA00022691"/>
    </source>
</evidence>
<evidence type="ECO:0000313" key="5">
    <source>
        <dbReference type="EMBL" id="TQE97198.1"/>
    </source>
</evidence>
<accession>A0A540VKA6</accession>
<dbReference type="GO" id="GO:0008757">
    <property type="term" value="F:S-adenosylmethionine-dependent methyltransferase activity"/>
    <property type="evidence" value="ECO:0007669"/>
    <property type="project" value="InterPro"/>
</dbReference>
<dbReference type="OrthoDB" id="7365827at2"/>
<organism evidence="5 6">
    <name type="scientific">Litorilinea aerophila</name>
    <dbReference type="NCBI Taxonomy" id="1204385"/>
    <lineage>
        <taxon>Bacteria</taxon>
        <taxon>Bacillati</taxon>
        <taxon>Chloroflexota</taxon>
        <taxon>Caldilineae</taxon>
        <taxon>Caldilineales</taxon>
        <taxon>Caldilineaceae</taxon>
        <taxon>Litorilinea</taxon>
    </lineage>
</organism>
<dbReference type="GO" id="GO:0032259">
    <property type="term" value="P:methylation"/>
    <property type="evidence" value="ECO:0007669"/>
    <property type="project" value="UniProtKB-KW"/>
</dbReference>
<reference evidence="5 6" key="1">
    <citation type="submission" date="2019-06" db="EMBL/GenBank/DDBJ databases">
        <title>Genome sequence of Litorilinea aerophila BAA-2444.</title>
        <authorList>
            <person name="Maclea K.S."/>
            <person name="Maurais E.G."/>
            <person name="Iannazzi L.C."/>
        </authorList>
    </citation>
    <scope>NUCLEOTIDE SEQUENCE [LARGE SCALE GENOMIC DNA]</scope>
    <source>
        <strain evidence="5 6">ATCC BAA-2444</strain>
    </source>
</reference>
<dbReference type="AlphaFoldDB" id="A0A540VKA6"/>
<dbReference type="SUPFAM" id="SSF53335">
    <property type="entry name" value="S-adenosyl-L-methionine-dependent methyltransferases"/>
    <property type="match status" value="1"/>
</dbReference>
<dbReference type="EMBL" id="VIGC01000004">
    <property type="protein sequence ID" value="TQE97198.1"/>
    <property type="molecule type" value="Genomic_DNA"/>
</dbReference>
<proteinExistence type="predicted"/>
<evidence type="ECO:0000256" key="2">
    <source>
        <dbReference type="ARBA" id="ARBA00022679"/>
    </source>
</evidence>
<keyword evidence="6" id="KW-1185">Reference proteome</keyword>
<keyword evidence="3" id="KW-0949">S-adenosyl-L-methionine</keyword>
<keyword evidence="2 5" id="KW-0808">Transferase</keyword>
<dbReference type="Proteomes" id="UP000317371">
    <property type="component" value="Unassembled WGS sequence"/>
</dbReference>
<keyword evidence="1 5" id="KW-0489">Methyltransferase</keyword>
<dbReference type="Gene3D" id="3.40.50.150">
    <property type="entry name" value="Vaccinia Virus protein VP39"/>
    <property type="match status" value="1"/>
</dbReference>
<dbReference type="InterPro" id="IPR013216">
    <property type="entry name" value="Methyltransf_11"/>
</dbReference>
<evidence type="ECO:0000256" key="1">
    <source>
        <dbReference type="ARBA" id="ARBA00022603"/>
    </source>
</evidence>
<name>A0A540VKA6_9CHLR</name>
<dbReference type="CDD" id="cd02440">
    <property type="entry name" value="AdoMet_MTases"/>
    <property type="match status" value="1"/>
</dbReference>
<feature type="domain" description="Methyltransferase type 11" evidence="4">
    <location>
        <begin position="54"/>
        <end position="150"/>
    </location>
</feature>
<sequence length="256" mass="28346">MQGGEMDPRAAWNRASPDYLARYQRTDVPIHYGPWGPDEEQVRLLGPVQGKRILELGCGGGHISVALARQGAEVTGVDISDAQVAAARALAQEVGVPVRFLRAAMEALEGLPDATWDLILSIYALHYVAEVDSCLAACHRLLRPGGRLIFSLDHPFRNCFFDVEEQEMVSYPVRSYFQAEGLHWRFGVEQVPMQTYHRPLSAWLDTIHGAGFQLLHLLEPPPDPALVAQEWPEDSPLAPLALIPQTVIFVARRPAA</sequence>
<evidence type="ECO:0000313" key="6">
    <source>
        <dbReference type="Proteomes" id="UP000317371"/>
    </source>
</evidence>